<dbReference type="Proteomes" id="UP000325292">
    <property type="component" value="Chromosome"/>
</dbReference>
<keyword evidence="2" id="KW-1185">Reference proteome</keyword>
<sequence>MTNSPEAFLPHRFITALNDLGFAIDKHTKVALQPLQSIVLKWNQALRLKGEARFRDAEPHPQTQQLVPIAPIPYTVTGWPIHVVFWSLNPHYDAGALQEKIVASSYHVVFLCPVLLELPFLSFRAMAGKSPVGYS</sequence>
<reference evidence="1 2" key="1">
    <citation type="journal article" date="2019" name="Sci. Rep.">
        <title>Sulfobacillus thermotolerans: new insights into resistance and metabolic capacities of acidophilic chemolithotrophs.</title>
        <authorList>
            <person name="Panyushkina A.E."/>
            <person name="Babenko V.V."/>
            <person name="Nikitina A.S."/>
            <person name="Selezneva O.V."/>
            <person name="Tsaplina I.A."/>
            <person name="Letarova M.A."/>
            <person name="Kostryukova E.S."/>
            <person name="Letarov A.V."/>
        </authorList>
    </citation>
    <scope>NUCLEOTIDE SEQUENCE [LARGE SCALE GENOMIC DNA]</scope>
    <source>
        <strain evidence="1 2">Kr1</strain>
    </source>
</reference>
<proteinExistence type="predicted"/>
<evidence type="ECO:0000313" key="1">
    <source>
        <dbReference type="EMBL" id="AUW94501.1"/>
    </source>
</evidence>
<organism evidence="1 2">
    <name type="scientific">Sulfobacillus thermotolerans</name>
    <dbReference type="NCBI Taxonomy" id="338644"/>
    <lineage>
        <taxon>Bacteria</taxon>
        <taxon>Bacillati</taxon>
        <taxon>Bacillota</taxon>
        <taxon>Clostridia</taxon>
        <taxon>Eubacteriales</taxon>
        <taxon>Clostridiales Family XVII. Incertae Sedis</taxon>
        <taxon>Sulfobacillus</taxon>
    </lineage>
</organism>
<dbReference type="EMBL" id="CP019454">
    <property type="protein sequence ID" value="AUW94501.1"/>
    <property type="molecule type" value="Genomic_DNA"/>
</dbReference>
<accession>A0ABM6RSW0</accession>
<gene>
    <name evidence="1" type="ORF">BXT84_11570</name>
</gene>
<protein>
    <submittedName>
        <fullName evidence="1">Uncharacterized protein</fullName>
    </submittedName>
</protein>
<name>A0ABM6RSW0_9FIRM</name>
<evidence type="ECO:0000313" key="2">
    <source>
        <dbReference type="Proteomes" id="UP000325292"/>
    </source>
</evidence>